<dbReference type="Proteomes" id="UP000439903">
    <property type="component" value="Unassembled WGS sequence"/>
</dbReference>
<keyword evidence="2" id="KW-1185">Reference proteome</keyword>
<sequence>MSNQFYEHLTSFFQENPPDTDIDTQTPSYTDLIAELDMTKTILKNVKQENMELCKKTERTWQYLEEQARETKELIKRLQ</sequence>
<evidence type="ECO:0000313" key="1">
    <source>
        <dbReference type="EMBL" id="KAF0557224.1"/>
    </source>
</evidence>
<protein>
    <submittedName>
        <fullName evidence="1">Uncharacterized protein</fullName>
    </submittedName>
</protein>
<accession>A0A8H4B3R3</accession>
<dbReference type="EMBL" id="WTPW01000029">
    <property type="protein sequence ID" value="KAF0557224.1"/>
    <property type="molecule type" value="Genomic_DNA"/>
</dbReference>
<proteinExistence type="predicted"/>
<organism evidence="1 2">
    <name type="scientific">Gigaspora margarita</name>
    <dbReference type="NCBI Taxonomy" id="4874"/>
    <lineage>
        <taxon>Eukaryota</taxon>
        <taxon>Fungi</taxon>
        <taxon>Fungi incertae sedis</taxon>
        <taxon>Mucoromycota</taxon>
        <taxon>Glomeromycotina</taxon>
        <taxon>Glomeromycetes</taxon>
        <taxon>Diversisporales</taxon>
        <taxon>Gigasporaceae</taxon>
        <taxon>Gigaspora</taxon>
    </lineage>
</organism>
<name>A0A8H4B3R3_GIGMA</name>
<evidence type="ECO:0000313" key="2">
    <source>
        <dbReference type="Proteomes" id="UP000439903"/>
    </source>
</evidence>
<dbReference type="AlphaFoldDB" id="A0A8H4B3R3"/>
<comment type="caution">
    <text evidence="1">The sequence shown here is derived from an EMBL/GenBank/DDBJ whole genome shotgun (WGS) entry which is preliminary data.</text>
</comment>
<gene>
    <name evidence="1" type="ORF">F8M41_013751</name>
</gene>
<reference evidence="1 2" key="1">
    <citation type="journal article" date="2019" name="Environ. Microbiol.">
        <title>At the nexus of three kingdoms: the genome of the mycorrhizal fungus Gigaspora margarita provides insights into plant, endobacterial and fungal interactions.</title>
        <authorList>
            <person name="Venice F."/>
            <person name="Ghignone S."/>
            <person name="Salvioli di Fossalunga A."/>
            <person name="Amselem J."/>
            <person name="Novero M."/>
            <person name="Xianan X."/>
            <person name="Sedzielewska Toro K."/>
            <person name="Morin E."/>
            <person name="Lipzen A."/>
            <person name="Grigoriev I.V."/>
            <person name="Henrissat B."/>
            <person name="Martin F.M."/>
            <person name="Bonfante P."/>
        </authorList>
    </citation>
    <scope>NUCLEOTIDE SEQUENCE [LARGE SCALE GENOMIC DNA]</scope>
    <source>
        <strain evidence="1 2">BEG34</strain>
    </source>
</reference>